<dbReference type="Proteomes" id="UP001548590">
    <property type="component" value="Unassembled WGS sequence"/>
</dbReference>
<dbReference type="EMBL" id="JBEWLZ010000001">
    <property type="protein sequence ID" value="MET1488548.1"/>
    <property type="molecule type" value="Genomic_DNA"/>
</dbReference>
<evidence type="ECO:0000313" key="1">
    <source>
        <dbReference type="EMBL" id="MET1488548.1"/>
    </source>
</evidence>
<reference evidence="1 2" key="1">
    <citation type="submission" date="2024-07" db="EMBL/GenBank/DDBJ databases">
        <title>Uliginosibacterium paludis KCTC:42655.</title>
        <authorList>
            <person name="Kim M.K."/>
        </authorList>
    </citation>
    <scope>NUCLEOTIDE SEQUENCE [LARGE SCALE GENOMIC DNA]</scope>
    <source>
        <strain evidence="1 2">KCTC 42655</strain>
    </source>
</reference>
<keyword evidence="2" id="KW-1185">Reference proteome</keyword>
<evidence type="ECO:0000313" key="2">
    <source>
        <dbReference type="Proteomes" id="UP001548590"/>
    </source>
</evidence>
<protein>
    <submittedName>
        <fullName evidence="1">Uncharacterized protein</fullName>
    </submittedName>
</protein>
<sequence>MHRLIGWTYTLGHLIDGSMVRAIGITDVVETDQEKADLAARTAKYWDWVRESGGGEFKKELLQKLASVSLDGATYERVEAYAVARPGLAAELYPELFAGEAVDKDGLTDYRTLTKRLKRVQPGVFEDSERGLVLFAHRYFRRSLSHRNKLNEYFLQGFDQTTRELPSVIPRLRLDPDLVGHAGSVLPMIELEYWHGPKFTDDIASIPPGASLHKADGRTREYEGVDRTHFWWKSPETRREPEGELTYRTFEVEELVEDQSPGLPDGMYGCRYAHAEYSPAASVITHFDGAIRAYPEADYMARIDNMIDHAGKHSVYTNAPTLLRCHELRCRYADASAGHLIANQDSDV</sequence>
<name>A0ABV2CKY1_9RHOO</name>
<accession>A0ABV2CKY1</accession>
<dbReference type="RefSeq" id="WP_345926761.1">
    <property type="nucleotide sequence ID" value="NZ_JBDIVF010000003.1"/>
</dbReference>
<proteinExistence type="predicted"/>
<comment type="caution">
    <text evidence="1">The sequence shown here is derived from an EMBL/GenBank/DDBJ whole genome shotgun (WGS) entry which is preliminary data.</text>
</comment>
<organism evidence="1 2">
    <name type="scientific">Uliginosibacterium paludis</name>
    <dbReference type="NCBI Taxonomy" id="1615952"/>
    <lineage>
        <taxon>Bacteria</taxon>
        <taxon>Pseudomonadati</taxon>
        <taxon>Pseudomonadota</taxon>
        <taxon>Betaproteobacteria</taxon>
        <taxon>Rhodocyclales</taxon>
        <taxon>Zoogloeaceae</taxon>
        <taxon>Uliginosibacterium</taxon>
    </lineage>
</organism>
<gene>
    <name evidence="1" type="ORF">ABVT11_01815</name>
</gene>